<keyword evidence="2 3" id="KW-1133">Transmembrane helix</keyword>
<feature type="transmembrane region" description="Helical" evidence="3">
    <location>
        <begin position="21"/>
        <end position="41"/>
    </location>
</feature>
<evidence type="ECO:0000256" key="3">
    <source>
        <dbReference type="SAM" id="Phobius"/>
    </source>
</evidence>
<evidence type="ECO:0000313" key="5">
    <source>
        <dbReference type="Proteomes" id="UP000253490"/>
    </source>
</evidence>
<dbReference type="Pfam" id="PF07155">
    <property type="entry name" value="ECF-ribofla_trS"/>
    <property type="match status" value="1"/>
</dbReference>
<dbReference type="RefSeq" id="WP_113921607.1">
    <property type="nucleotide sequence ID" value="NZ_CALNCS010000028.1"/>
</dbReference>
<feature type="transmembrane region" description="Helical" evidence="3">
    <location>
        <begin position="53"/>
        <end position="73"/>
    </location>
</feature>
<dbReference type="OrthoDB" id="411368at2"/>
<evidence type="ECO:0000313" key="4">
    <source>
        <dbReference type="EMBL" id="RBP58724.1"/>
    </source>
</evidence>
<organism evidence="4 5">
    <name type="scientific">Alkalibaculum bacchi</name>
    <dbReference type="NCBI Taxonomy" id="645887"/>
    <lineage>
        <taxon>Bacteria</taxon>
        <taxon>Bacillati</taxon>
        <taxon>Bacillota</taxon>
        <taxon>Clostridia</taxon>
        <taxon>Eubacteriales</taxon>
        <taxon>Eubacteriaceae</taxon>
        <taxon>Alkalibaculum</taxon>
    </lineage>
</organism>
<dbReference type="Proteomes" id="UP000253490">
    <property type="component" value="Unassembled WGS sequence"/>
</dbReference>
<keyword evidence="3" id="KW-0472">Membrane</keyword>
<name>A0A366HY26_9FIRM</name>
<dbReference type="PANTHER" id="PTHR37815:SF3">
    <property type="entry name" value="UPF0397 PROTEIN SPR0429"/>
    <property type="match status" value="1"/>
</dbReference>
<dbReference type="EMBL" id="QNRX01000021">
    <property type="protein sequence ID" value="RBP58724.1"/>
    <property type="molecule type" value="Genomic_DNA"/>
</dbReference>
<keyword evidence="1 3" id="KW-0812">Transmembrane</keyword>
<feature type="transmembrane region" description="Helical" evidence="3">
    <location>
        <begin position="85"/>
        <end position="105"/>
    </location>
</feature>
<evidence type="ECO:0000256" key="1">
    <source>
        <dbReference type="ARBA" id="ARBA00022692"/>
    </source>
</evidence>
<dbReference type="AlphaFoldDB" id="A0A366HY26"/>
<sequence length="174" mass="18926">MYYSKKGGERKDIMNNNIRKLTYTSLMIALVFICTVVIAIPSPLGGYINLGDAAIYISSYFLGPALGFLVGGFGSMMGDLYLGYVPYMIGTFVIKGTMGIVSGYLFKKDKFLLGILFGLIIMVLGYYVFEILLLQNVLSPLVNIPFNGIQGSIGSLVGYTLIQAIKKSKLVASI</sequence>
<evidence type="ECO:0000256" key="2">
    <source>
        <dbReference type="ARBA" id="ARBA00022989"/>
    </source>
</evidence>
<protein>
    <submittedName>
        <fullName evidence="4">Putative membrane protein</fullName>
    </submittedName>
</protein>
<comment type="caution">
    <text evidence="4">The sequence shown here is derived from an EMBL/GenBank/DDBJ whole genome shotgun (WGS) entry which is preliminary data.</text>
</comment>
<proteinExistence type="predicted"/>
<dbReference type="GO" id="GO:0016020">
    <property type="term" value="C:membrane"/>
    <property type="evidence" value="ECO:0007669"/>
    <property type="project" value="InterPro"/>
</dbReference>
<feature type="transmembrane region" description="Helical" evidence="3">
    <location>
        <begin position="111"/>
        <end position="129"/>
    </location>
</feature>
<dbReference type="Gene3D" id="1.10.1760.20">
    <property type="match status" value="1"/>
</dbReference>
<dbReference type="InterPro" id="IPR009825">
    <property type="entry name" value="ECF_substrate-spec-like"/>
</dbReference>
<gene>
    <name evidence="4" type="ORF">DES36_1217</name>
</gene>
<dbReference type="PANTHER" id="PTHR37815">
    <property type="entry name" value="UPF0397 PROTEIN BC_2624-RELATED"/>
    <property type="match status" value="1"/>
</dbReference>
<reference evidence="4 5" key="1">
    <citation type="submission" date="2018-06" db="EMBL/GenBank/DDBJ databases">
        <title>Genomic Encyclopedia of Type Strains, Phase IV (KMG-IV): sequencing the most valuable type-strain genomes for metagenomic binning, comparative biology and taxonomic classification.</title>
        <authorList>
            <person name="Goeker M."/>
        </authorList>
    </citation>
    <scope>NUCLEOTIDE SEQUENCE [LARGE SCALE GENOMIC DNA]</scope>
    <source>
        <strain evidence="4 5">DSM 22112</strain>
    </source>
</reference>
<accession>A0A366HY26</accession>
<keyword evidence="5" id="KW-1185">Reference proteome</keyword>